<dbReference type="Ensembl" id="ENSORLT00015026293.1">
    <property type="protein sequence ID" value="ENSORLP00015033412.1"/>
    <property type="gene ID" value="ENSORLG00015018803.1"/>
</dbReference>
<reference evidence="5" key="4">
    <citation type="submission" date="2025-09" db="UniProtKB">
        <authorList>
            <consortium name="Ensembl"/>
        </authorList>
    </citation>
    <scope>IDENTIFICATION</scope>
    <source>
        <strain evidence="5">HSOK</strain>
    </source>
</reference>
<evidence type="ECO:0000256" key="1">
    <source>
        <dbReference type="ARBA" id="ARBA00004370"/>
    </source>
</evidence>
<accession>A0A3P9JM90</accession>
<dbReference type="PROSITE" id="PS50835">
    <property type="entry name" value="IG_LIKE"/>
    <property type="match status" value="1"/>
</dbReference>
<sequence length="151" mass="17435">MSVWERSSEMVCPPSTVQVHPGQNMTVLCRVEPAFDLTLKTLEWKRGPDVVHMYRSGGDNYDDQDLRFKNRTFLNHQNLKDGIFSLTLTNVDKEDEGTYTLCLPNHDICSNVTLIVRTMFPSFIHLFRQNSNVIFFLILSSFSNQVVTFLI</sequence>
<evidence type="ECO:0000256" key="3">
    <source>
        <dbReference type="ARBA" id="ARBA00023319"/>
    </source>
</evidence>
<comment type="subcellular location">
    <subcellularLocation>
        <location evidence="1">Membrane</location>
    </subcellularLocation>
</comment>
<reference evidence="5" key="3">
    <citation type="submission" date="2025-08" db="UniProtKB">
        <authorList>
            <consortium name="Ensembl"/>
        </authorList>
    </citation>
    <scope>IDENTIFICATION</scope>
    <source>
        <strain evidence="5">HSOK</strain>
    </source>
</reference>
<name>A0A3P9JM90_ORYLA</name>
<dbReference type="PANTHER" id="PTHR24100">
    <property type="entry name" value="BUTYROPHILIN"/>
    <property type="match status" value="1"/>
</dbReference>
<dbReference type="AlphaFoldDB" id="A0A3P9JM90"/>
<evidence type="ECO:0000256" key="2">
    <source>
        <dbReference type="ARBA" id="ARBA00023136"/>
    </source>
</evidence>
<keyword evidence="3" id="KW-0393">Immunoglobulin domain</keyword>
<keyword evidence="2" id="KW-0472">Membrane</keyword>
<reference evidence="5 6" key="2">
    <citation type="submission" date="2017-04" db="EMBL/GenBank/DDBJ databases">
        <title>CpG methylation of centromeres and impact of large insertions on vertebrate speciation.</title>
        <authorList>
            <person name="Ichikawa K."/>
            <person name="Yoshimura J."/>
            <person name="Morishita S."/>
        </authorList>
    </citation>
    <scope>NUCLEOTIDE SEQUENCE</scope>
    <source>
        <strain evidence="5 6">HSOK</strain>
    </source>
</reference>
<evidence type="ECO:0000259" key="4">
    <source>
        <dbReference type="PROSITE" id="PS50835"/>
    </source>
</evidence>
<dbReference type="InterPro" id="IPR036179">
    <property type="entry name" value="Ig-like_dom_sf"/>
</dbReference>
<dbReference type="GO" id="GO:0016020">
    <property type="term" value="C:membrane"/>
    <property type="evidence" value="ECO:0007669"/>
    <property type="project" value="UniProtKB-SubCell"/>
</dbReference>
<organism evidence="5 6">
    <name type="scientific">Oryzias latipes</name>
    <name type="common">Japanese rice fish</name>
    <name type="synonym">Japanese killifish</name>
    <dbReference type="NCBI Taxonomy" id="8090"/>
    <lineage>
        <taxon>Eukaryota</taxon>
        <taxon>Metazoa</taxon>
        <taxon>Chordata</taxon>
        <taxon>Craniata</taxon>
        <taxon>Vertebrata</taxon>
        <taxon>Euteleostomi</taxon>
        <taxon>Actinopterygii</taxon>
        <taxon>Neopterygii</taxon>
        <taxon>Teleostei</taxon>
        <taxon>Neoteleostei</taxon>
        <taxon>Acanthomorphata</taxon>
        <taxon>Ovalentaria</taxon>
        <taxon>Atherinomorphae</taxon>
        <taxon>Beloniformes</taxon>
        <taxon>Adrianichthyidae</taxon>
        <taxon>Oryziinae</taxon>
        <taxon>Oryzias</taxon>
    </lineage>
</organism>
<dbReference type="InterPro" id="IPR050504">
    <property type="entry name" value="IgSF_BTN/MOG"/>
</dbReference>
<proteinExistence type="predicted"/>
<dbReference type="Gene3D" id="2.60.40.10">
    <property type="entry name" value="Immunoglobulins"/>
    <property type="match status" value="1"/>
</dbReference>
<dbReference type="SMART" id="SM00409">
    <property type="entry name" value="IG"/>
    <property type="match status" value="1"/>
</dbReference>
<dbReference type="InterPro" id="IPR007110">
    <property type="entry name" value="Ig-like_dom"/>
</dbReference>
<dbReference type="Pfam" id="PF07686">
    <property type="entry name" value="V-set"/>
    <property type="match status" value="1"/>
</dbReference>
<feature type="domain" description="Ig-like" evidence="4">
    <location>
        <begin position="8"/>
        <end position="100"/>
    </location>
</feature>
<evidence type="ECO:0000313" key="5">
    <source>
        <dbReference type="Ensembl" id="ENSORLP00015033412.1"/>
    </source>
</evidence>
<dbReference type="InterPro" id="IPR003599">
    <property type="entry name" value="Ig_sub"/>
</dbReference>
<dbReference type="PANTHER" id="PTHR24100:SF151">
    <property type="entry name" value="ICOS LIGAND"/>
    <property type="match status" value="1"/>
</dbReference>
<dbReference type="SUPFAM" id="SSF48726">
    <property type="entry name" value="Immunoglobulin"/>
    <property type="match status" value="1"/>
</dbReference>
<evidence type="ECO:0000313" key="6">
    <source>
        <dbReference type="Proteomes" id="UP000265200"/>
    </source>
</evidence>
<dbReference type="Proteomes" id="UP000265200">
    <property type="component" value="Chromosome 18"/>
</dbReference>
<reference key="1">
    <citation type="journal article" date="2007" name="Nature">
        <title>The medaka draft genome and insights into vertebrate genome evolution.</title>
        <authorList>
            <person name="Kasahara M."/>
            <person name="Naruse K."/>
            <person name="Sasaki S."/>
            <person name="Nakatani Y."/>
            <person name="Qu W."/>
            <person name="Ahsan B."/>
            <person name="Yamada T."/>
            <person name="Nagayasu Y."/>
            <person name="Doi K."/>
            <person name="Kasai Y."/>
            <person name="Jindo T."/>
            <person name="Kobayashi D."/>
            <person name="Shimada A."/>
            <person name="Toyoda A."/>
            <person name="Kuroki Y."/>
            <person name="Fujiyama A."/>
            <person name="Sasaki T."/>
            <person name="Shimizu A."/>
            <person name="Asakawa S."/>
            <person name="Shimizu N."/>
            <person name="Hashimoto S."/>
            <person name="Yang J."/>
            <person name="Lee Y."/>
            <person name="Matsushima K."/>
            <person name="Sugano S."/>
            <person name="Sakaizumi M."/>
            <person name="Narita T."/>
            <person name="Ohishi K."/>
            <person name="Haga S."/>
            <person name="Ohta F."/>
            <person name="Nomoto H."/>
            <person name="Nogata K."/>
            <person name="Morishita T."/>
            <person name="Endo T."/>
            <person name="Shin-I T."/>
            <person name="Takeda H."/>
            <person name="Morishita S."/>
            <person name="Kohara Y."/>
        </authorList>
    </citation>
    <scope>NUCLEOTIDE SEQUENCE [LARGE SCALE GENOMIC DNA]</scope>
    <source>
        <strain>Hd-rR</strain>
    </source>
</reference>
<dbReference type="InterPro" id="IPR013106">
    <property type="entry name" value="Ig_V-set"/>
</dbReference>
<protein>
    <recommendedName>
        <fullName evidence="4">Ig-like domain-containing protein</fullName>
    </recommendedName>
</protein>
<dbReference type="InterPro" id="IPR013783">
    <property type="entry name" value="Ig-like_fold"/>
</dbReference>